<evidence type="ECO:0000256" key="5">
    <source>
        <dbReference type="ARBA" id="ARBA00022989"/>
    </source>
</evidence>
<accession>A0AB32T9K8</accession>
<evidence type="ECO:0000256" key="1">
    <source>
        <dbReference type="ARBA" id="ARBA00004251"/>
    </source>
</evidence>
<evidence type="ECO:0000256" key="12">
    <source>
        <dbReference type="SAM" id="SignalP"/>
    </source>
</evidence>
<dbReference type="GeneID" id="137488948"/>
<evidence type="ECO:0000313" key="14">
    <source>
        <dbReference type="Proteomes" id="UP000000437"/>
    </source>
</evidence>
<dbReference type="GO" id="GO:0005886">
    <property type="term" value="C:plasma membrane"/>
    <property type="evidence" value="ECO:0007669"/>
    <property type="project" value="UniProtKB-SubCell"/>
</dbReference>
<dbReference type="InterPro" id="IPR051713">
    <property type="entry name" value="T-cell_Activation_Regulation"/>
</dbReference>
<dbReference type="KEGG" id="dre:137488948"/>
<evidence type="ECO:0000313" key="15">
    <source>
        <dbReference type="RefSeq" id="XP_068072569.1"/>
    </source>
</evidence>
<dbReference type="Proteomes" id="UP000000437">
    <property type="component" value="Chromosome 22"/>
</dbReference>
<evidence type="ECO:0000256" key="11">
    <source>
        <dbReference type="SAM" id="Phobius"/>
    </source>
</evidence>
<dbReference type="PANTHER" id="PTHR25466:SF14">
    <property type="entry name" value="BUTYROPHILIN SUBFAMILY 2 MEMBER A2-LIKE-RELATED"/>
    <property type="match status" value="1"/>
</dbReference>
<evidence type="ECO:0000256" key="6">
    <source>
        <dbReference type="ARBA" id="ARBA00023136"/>
    </source>
</evidence>
<organism evidence="14 15">
    <name type="scientific">Danio rerio</name>
    <name type="common">Zebrafish</name>
    <name type="synonym">Brachydanio rerio</name>
    <dbReference type="NCBI Taxonomy" id="7955"/>
    <lineage>
        <taxon>Eukaryota</taxon>
        <taxon>Metazoa</taxon>
        <taxon>Chordata</taxon>
        <taxon>Craniata</taxon>
        <taxon>Vertebrata</taxon>
        <taxon>Euteleostomi</taxon>
        <taxon>Actinopterygii</taxon>
        <taxon>Neopterygii</taxon>
        <taxon>Teleostei</taxon>
        <taxon>Ostariophysi</taxon>
        <taxon>Cypriniformes</taxon>
        <taxon>Danionidae</taxon>
        <taxon>Danioninae</taxon>
        <taxon>Danio</taxon>
    </lineage>
</organism>
<dbReference type="SMART" id="SM00409">
    <property type="entry name" value="IG"/>
    <property type="match status" value="1"/>
</dbReference>
<keyword evidence="7" id="KW-1015">Disulfide bond</keyword>
<dbReference type="RefSeq" id="XP_068075110.1">
    <property type="nucleotide sequence ID" value="XM_068219009.1"/>
</dbReference>
<dbReference type="InterPro" id="IPR007110">
    <property type="entry name" value="Ig-like_dom"/>
</dbReference>
<dbReference type="Gene3D" id="2.60.40.10">
    <property type="entry name" value="Immunoglobulins"/>
    <property type="match status" value="1"/>
</dbReference>
<dbReference type="InterPro" id="IPR013783">
    <property type="entry name" value="Ig-like_fold"/>
</dbReference>
<comment type="subcellular location">
    <subcellularLocation>
        <location evidence="1">Cell membrane</location>
        <topology evidence="1">Single-pass type I membrane protein</topology>
    </subcellularLocation>
</comment>
<evidence type="ECO:0000256" key="9">
    <source>
        <dbReference type="ARBA" id="ARBA00023180"/>
    </source>
</evidence>
<keyword evidence="8" id="KW-0675">Receptor</keyword>
<dbReference type="RefSeq" id="XP_068072569.1">
    <property type="nucleotide sequence ID" value="XM_068216468.1"/>
</dbReference>
<dbReference type="PROSITE" id="PS50835">
    <property type="entry name" value="IG_LIKE"/>
    <property type="match status" value="1"/>
</dbReference>
<dbReference type="FunFam" id="2.60.40.10:FF:000142">
    <property type="entry name" value="V-set domain-containing T-cell activation inhibitor 1"/>
    <property type="match status" value="1"/>
</dbReference>
<evidence type="ECO:0000259" key="13">
    <source>
        <dbReference type="PROSITE" id="PS50835"/>
    </source>
</evidence>
<dbReference type="InterPro" id="IPR003599">
    <property type="entry name" value="Ig_sub"/>
</dbReference>
<keyword evidence="6 11" id="KW-0472">Membrane</keyword>
<dbReference type="Pfam" id="PF07686">
    <property type="entry name" value="V-set"/>
    <property type="match status" value="1"/>
</dbReference>
<dbReference type="GO" id="GO:0050863">
    <property type="term" value="P:regulation of T cell activation"/>
    <property type="evidence" value="ECO:0007669"/>
    <property type="project" value="UniProtKB-ARBA"/>
</dbReference>
<evidence type="ECO:0000256" key="10">
    <source>
        <dbReference type="ARBA" id="ARBA00023319"/>
    </source>
</evidence>
<evidence type="ECO:0000256" key="2">
    <source>
        <dbReference type="ARBA" id="ARBA00022475"/>
    </source>
</evidence>
<keyword evidence="3 11" id="KW-0812">Transmembrane</keyword>
<feature type="domain" description="Ig-like" evidence="13">
    <location>
        <begin position="3"/>
        <end position="129"/>
    </location>
</feature>
<keyword evidence="9" id="KW-0325">Glycoprotein</keyword>
<feature type="signal peptide" evidence="12">
    <location>
        <begin position="1"/>
        <end position="24"/>
    </location>
</feature>
<keyword evidence="5 11" id="KW-1133">Transmembrane helix</keyword>
<evidence type="ECO:0000256" key="7">
    <source>
        <dbReference type="ARBA" id="ARBA00023157"/>
    </source>
</evidence>
<reference evidence="14" key="1">
    <citation type="journal article" date="2013" name="Nature">
        <title>The zebrafish reference genome sequence and its relationship to the human genome.</title>
        <authorList>
            <consortium name="Genome Reference Consortium Zebrafish"/>
            <person name="Howe K."/>
            <person name="Clark M.D."/>
            <person name="Torroja C.F."/>
            <person name="Torrance J."/>
            <person name="Berthelot C."/>
            <person name="Muffato M."/>
            <person name="Collins J.E."/>
            <person name="Humphray S."/>
            <person name="McLaren K."/>
            <person name="Matthews L."/>
            <person name="McLaren S."/>
            <person name="Sealy I."/>
            <person name="Caccamo M."/>
            <person name="Churcher C."/>
            <person name="Scott C."/>
            <person name="Barrett J.C."/>
            <person name="Koch R."/>
            <person name="Rauch G.J."/>
            <person name="White S."/>
            <person name="Chow W."/>
            <person name="Kilian B."/>
            <person name="Quintais L.T."/>
            <person name="Guerra-Assuncao J.A."/>
            <person name="Zhou Y."/>
            <person name="Gu Y."/>
            <person name="Yen J."/>
            <person name="Vogel J.H."/>
            <person name="Eyre T."/>
            <person name="Redmond S."/>
            <person name="Banerjee R."/>
            <person name="Chi J."/>
            <person name="Fu B."/>
            <person name="Langley E."/>
            <person name="Maguire S.F."/>
            <person name="Laird G.K."/>
            <person name="Lloyd D."/>
            <person name="Kenyon E."/>
            <person name="Donaldson S."/>
            <person name="Sehra H."/>
            <person name="Almeida-King J."/>
            <person name="Loveland J."/>
            <person name="Trevanion S."/>
            <person name="Jones M."/>
            <person name="Quail M."/>
            <person name="Willey D."/>
            <person name="Hunt A."/>
            <person name="Burton J."/>
            <person name="Sims S."/>
            <person name="McLay K."/>
            <person name="Plumb B."/>
            <person name="Davis J."/>
            <person name="Clee C."/>
            <person name="Oliver K."/>
            <person name="Clark R."/>
            <person name="Riddle C."/>
            <person name="Elliot D."/>
            <person name="Eliott D."/>
            <person name="Threadgold G."/>
            <person name="Harden G."/>
            <person name="Ware D."/>
            <person name="Begum S."/>
            <person name="Mortimore B."/>
            <person name="Mortimer B."/>
            <person name="Kerry G."/>
            <person name="Heath P."/>
            <person name="Phillimore B."/>
            <person name="Tracey A."/>
            <person name="Corby N."/>
            <person name="Dunn M."/>
            <person name="Johnson C."/>
            <person name="Wood J."/>
            <person name="Clark S."/>
            <person name="Pelan S."/>
            <person name="Griffiths G."/>
            <person name="Smith M."/>
            <person name="Glithero R."/>
            <person name="Howden P."/>
            <person name="Barker N."/>
            <person name="Lloyd C."/>
            <person name="Stevens C."/>
            <person name="Harley J."/>
            <person name="Holt K."/>
            <person name="Panagiotidis G."/>
            <person name="Lovell J."/>
            <person name="Beasley H."/>
            <person name="Henderson C."/>
            <person name="Gordon D."/>
            <person name="Auger K."/>
            <person name="Wright D."/>
            <person name="Collins J."/>
            <person name="Raisen C."/>
            <person name="Dyer L."/>
            <person name="Leung K."/>
            <person name="Robertson L."/>
            <person name="Ambridge K."/>
            <person name="Leongamornlert D."/>
            <person name="McGuire S."/>
            <person name="Gilderthorp R."/>
            <person name="Griffiths C."/>
            <person name="Manthravadi D."/>
            <person name="Nichol S."/>
            <person name="Barker G."/>
            <person name="Whitehead S."/>
            <person name="Kay M."/>
            <person name="Brown J."/>
            <person name="Murnane C."/>
            <person name="Gray E."/>
            <person name="Humphries M."/>
            <person name="Sycamore N."/>
            <person name="Barker D."/>
            <person name="Saunders D."/>
            <person name="Wallis J."/>
            <person name="Babbage A."/>
            <person name="Hammond S."/>
            <person name="Mashreghi-Mohammadi M."/>
            <person name="Barr L."/>
            <person name="Martin S."/>
            <person name="Wray P."/>
            <person name="Ellington A."/>
            <person name="Matthews N."/>
            <person name="Ellwood M."/>
            <person name="Woodmansey R."/>
            <person name="Clark G."/>
            <person name="Cooper J."/>
            <person name="Cooper J."/>
            <person name="Tromans A."/>
            <person name="Grafham D."/>
            <person name="Skuce C."/>
            <person name="Pandian R."/>
            <person name="Andrews R."/>
            <person name="Harrison E."/>
            <person name="Kimberley A."/>
            <person name="Garnett J."/>
            <person name="Fosker N."/>
            <person name="Hall R."/>
            <person name="Garner P."/>
            <person name="Kelly D."/>
            <person name="Bird C."/>
            <person name="Palmer S."/>
            <person name="Gehring I."/>
            <person name="Berger A."/>
            <person name="Dooley C.M."/>
            <person name="Ersan-Urun Z."/>
            <person name="Eser C."/>
            <person name="Geiger H."/>
            <person name="Geisler M."/>
            <person name="Karotki L."/>
            <person name="Kirn A."/>
            <person name="Konantz J."/>
            <person name="Konantz M."/>
            <person name="Oberlander M."/>
            <person name="Rudolph-Geiger S."/>
            <person name="Teucke M."/>
            <person name="Lanz C."/>
            <person name="Raddatz G."/>
            <person name="Osoegawa K."/>
            <person name="Zhu B."/>
            <person name="Rapp A."/>
            <person name="Widaa S."/>
            <person name="Langford C."/>
            <person name="Yang F."/>
            <person name="Schuster S.C."/>
            <person name="Carter N.P."/>
            <person name="Harrow J."/>
            <person name="Ning Z."/>
            <person name="Herrero J."/>
            <person name="Searle S.M."/>
            <person name="Enright A."/>
            <person name="Geisler R."/>
            <person name="Plasterk R.H."/>
            <person name="Lee C."/>
            <person name="Westerfield M."/>
            <person name="de Jong P.J."/>
            <person name="Zon L.I."/>
            <person name="Postlethwait J.H."/>
            <person name="Nusslein-Volhard C."/>
            <person name="Hubbard T.J."/>
            <person name="Roest Crollius H."/>
            <person name="Rogers J."/>
            <person name="Stemple D.L."/>
        </authorList>
    </citation>
    <scope>NUCLEOTIDE SEQUENCE [LARGE SCALE GENOMIC DNA]</scope>
    <source>
        <strain evidence="14">Tuebingen</strain>
    </source>
</reference>
<evidence type="ECO:0000256" key="3">
    <source>
        <dbReference type="ARBA" id="ARBA00022692"/>
    </source>
</evidence>
<evidence type="ECO:0000256" key="4">
    <source>
        <dbReference type="ARBA" id="ARBA00022729"/>
    </source>
</evidence>
<dbReference type="InterPro" id="IPR013106">
    <property type="entry name" value="Ig_V-set"/>
</dbReference>
<dbReference type="SUPFAM" id="SSF48726">
    <property type="entry name" value="Immunoglobulin"/>
    <property type="match status" value="1"/>
</dbReference>
<gene>
    <name evidence="15 16" type="primary">LOC137488948</name>
</gene>
<feature type="chain" id="PRO_5044719509" evidence="12">
    <location>
        <begin position="25"/>
        <end position="201"/>
    </location>
</feature>
<evidence type="ECO:0000256" key="8">
    <source>
        <dbReference type="ARBA" id="ARBA00023170"/>
    </source>
</evidence>
<keyword evidence="14" id="KW-1185">Reference proteome</keyword>
<dbReference type="PANTHER" id="PTHR25466">
    <property type="entry name" value="T-LYMPHOCYTE ACTIVATION ANTIGEN"/>
    <property type="match status" value="1"/>
</dbReference>
<reference evidence="15 16" key="2">
    <citation type="submission" date="2025-04" db="UniProtKB">
        <authorList>
            <consortium name="RefSeq"/>
        </authorList>
    </citation>
    <scope>IDENTIFICATION</scope>
    <source>
        <strain evidence="15 16">Tuebingen</strain>
    </source>
</reference>
<dbReference type="InterPro" id="IPR036179">
    <property type="entry name" value="Ig-like_dom_sf"/>
</dbReference>
<dbReference type="AlphaFoldDB" id="A0AB32T9K8"/>
<protein>
    <submittedName>
        <fullName evidence="15 16">CD276 antigen homolog</fullName>
    </submittedName>
</protein>
<keyword evidence="4 12" id="KW-0732">Signal</keyword>
<evidence type="ECO:0000313" key="16">
    <source>
        <dbReference type="RefSeq" id="XP_068075110.1"/>
    </source>
</evidence>
<sequence>MIPRFYSLLYFNFVFALLINKASLQITVEGFIGRSALLPCSSTEDASKQDIYVHWRDSSSKSVFDLIKGEASIEQQDQQYKNRTESFPQEYLRRNFSIKLNKLRVTDAGKYICYISHSSEQPAVRLIVNASVAENENKPIKEDDKGDNTGSDGETSHWLLVVITFAVLVIIGVIIVLLRYRKKIQSSFSHVTTENSDDIDK</sequence>
<dbReference type="GO" id="GO:1903037">
    <property type="term" value="P:regulation of leukocyte cell-cell adhesion"/>
    <property type="evidence" value="ECO:0007669"/>
    <property type="project" value="UniProtKB-ARBA"/>
</dbReference>
<keyword evidence="2" id="KW-1003">Cell membrane</keyword>
<name>A0AB32T9K8_DANRE</name>
<feature type="transmembrane region" description="Helical" evidence="11">
    <location>
        <begin position="158"/>
        <end position="178"/>
    </location>
</feature>
<keyword evidence="10" id="KW-0393">Immunoglobulin domain</keyword>
<proteinExistence type="predicted"/>